<dbReference type="AlphaFoldDB" id="A0A1Z1WED6"/>
<dbReference type="Proteomes" id="UP000195880">
    <property type="component" value="Chromosome"/>
</dbReference>
<evidence type="ECO:0000256" key="2">
    <source>
        <dbReference type="SAM" id="Phobius"/>
    </source>
</evidence>
<dbReference type="PANTHER" id="PTHR39456:SF1">
    <property type="entry name" value="METAL-DEPENDENT HYDROLASE"/>
    <property type="match status" value="1"/>
</dbReference>
<dbReference type="EMBL" id="CP021748">
    <property type="protein sequence ID" value="ARX84801.1"/>
    <property type="molecule type" value="Genomic_DNA"/>
</dbReference>
<dbReference type="InterPro" id="IPR016516">
    <property type="entry name" value="UCP07580"/>
</dbReference>
<evidence type="ECO:0008006" key="5">
    <source>
        <dbReference type="Google" id="ProtNLM"/>
    </source>
</evidence>
<accession>A0A1Z1WED6</accession>
<feature type="compositionally biased region" description="Basic and acidic residues" evidence="1">
    <location>
        <begin position="335"/>
        <end position="353"/>
    </location>
</feature>
<dbReference type="PANTHER" id="PTHR39456">
    <property type="entry name" value="METAL-DEPENDENT HYDROLASE"/>
    <property type="match status" value="1"/>
</dbReference>
<dbReference type="STRING" id="67267.GCA_000716675_01607"/>
<reference evidence="3 4" key="1">
    <citation type="submission" date="2017-05" db="EMBL/GenBank/DDBJ databases">
        <title>Streptomyces alboflavus Genome sequencing and assembly.</title>
        <authorList>
            <person name="Wang Y."/>
            <person name="Du B."/>
            <person name="Ding Y."/>
            <person name="Liu H."/>
            <person name="Hou Q."/>
            <person name="Liu K."/>
            <person name="Wang C."/>
            <person name="Yao L."/>
        </authorList>
    </citation>
    <scope>NUCLEOTIDE SEQUENCE [LARGE SCALE GENOMIC DNA]</scope>
    <source>
        <strain evidence="3 4">MDJK44</strain>
    </source>
</reference>
<sequence>MSTKKPEDNRRAHREEHREQALEEHYAIVPRRVSFDWDETSLDWIPDEPVATHVINVLHLLLPAGERWFVKVFKEGLPLVTDPVLRKDVKGFMGQEATHSVQHAHVLDHLAAQRLDTADFTKYVDFLFERLLGERTPLGPLVSTQEWLRFRLAVVAAIEQFTAVLGDWVLAADGLDRAGADDVMLDLLRWHGAEEVEHRAVAFDMYQHCGGTGAPRYARRVAAMAVTAPVMLYLWIWGSAYLLRHDPRFARARGTSGTAGAAGRPRLTPGRTTGRSTRACCPPCGSSARPCPATCGGRTIRRRRARCARPSTIWRSRPRRGPRRRWRAARPSPSTERREGRKRDGGRRRDGGRGRGGGAPGVGARPE</sequence>
<dbReference type="Pfam" id="PF10118">
    <property type="entry name" value="Metal_hydrol"/>
    <property type="match status" value="1"/>
</dbReference>
<organism evidence="3 4">
    <name type="scientific">Streptomyces alboflavus</name>
    <dbReference type="NCBI Taxonomy" id="67267"/>
    <lineage>
        <taxon>Bacteria</taxon>
        <taxon>Bacillati</taxon>
        <taxon>Actinomycetota</taxon>
        <taxon>Actinomycetes</taxon>
        <taxon>Kitasatosporales</taxon>
        <taxon>Streptomycetaceae</taxon>
        <taxon>Streptomyces</taxon>
    </lineage>
</organism>
<name>A0A1Z1WED6_9ACTN</name>
<dbReference type="KEGG" id="salf:SMD44_04256"/>
<keyword evidence="4" id="KW-1185">Reference proteome</keyword>
<keyword evidence="2" id="KW-0812">Transmembrane</keyword>
<feature type="compositionally biased region" description="Low complexity" evidence="1">
    <location>
        <begin position="253"/>
        <end position="278"/>
    </location>
</feature>
<keyword evidence="2" id="KW-1133">Transmembrane helix</keyword>
<evidence type="ECO:0000313" key="4">
    <source>
        <dbReference type="Proteomes" id="UP000195880"/>
    </source>
</evidence>
<feature type="region of interest" description="Disordered" evidence="1">
    <location>
        <begin position="253"/>
        <end position="367"/>
    </location>
</feature>
<feature type="transmembrane region" description="Helical" evidence="2">
    <location>
        <begin position="221"/>
        <end position="243"/>
    </location>
</feature>
<dbReference type="eggNOG" id="COG3687">
    <property type="taxonomic scope" value="Bacteria"/>
</dbReference>
<evidence type="ECO:0000313" key="3">
    <source>
        <dbReference type="EMBL" id="ARX84801.1"/>
    </source>
</evidence>
<protein>
    <recommendedName>
        <fullName evidence="5">Metal-dependent hydrolase</fullName>
    </recommendedName>
</protein>
<gene>
    <name evidence="3" type="ORF">SMD44_04256</name>
</gene>
<feature type="compositionally biased region" description="Basic residues" evidence="1">
    <location>
        <begin position="316"/>
        <end position="328"/>
    </location>
</feature>
<keyword evidence="2" id="KW-0472">Membrane</keyword>
<proteinExistence type="predicted"/>
<evidence type="ECO:0000256" key="1">
    <source>
        <dbReference type="SAM" id="MobiDB-lite"/>
    </source>
</evidence>